<organism evidence="3">
    <name type="scientific">Schlesneria paludicola</name>
    <dbReference type="NCBI Taxonomy" id="360056"/>
    <lineage>
        <taxon>Bacteria</taxon>
        <taxon>Pseudomonadati</taxon>
        <taxon>Planctomycetota</taxon>
        <taxon>Planctomycetia</taxon>
        <taxon>Planctomycetales</taxon>
        <taxon>Planctomycetaceae</taxon>
        <taxon>Schlesneria</taxon>
    </lineage>
</organism>
<keyword evidence="1" id="KW-0732">Signal</keyword>
<comment type="caution">
    <text evidence="3">The sequence shown here is derived from an EMBL/GenBank/DDBJ whole genome shotgun (WGS) entry which is preliminary data.</text>
</comment>
<dbReference type="EMBL" id="DSVQ01000015">
    <property type="protein sequence ID" value="HGT39928.1"/>
    <property type="molecule type" value="Genomic_DNA"/>
</dbReference>
<proteinExistence type="predicted"/>
<dbReference type="PANTHER" id="PTHR33546">
    <property type="entry name" value="LARGE, MULTIFUNCTIONAL SECRETED PROTEIN-RELATED"/>
    <property type="match status" value="1"/>
</dbReference>
<dbReference type="Pfam" id="PF23500">
    <property type="entry name" value="DUF7133"/>
    <property type="match status" value="1"/>
</dbReference>
<evidence type="ECO:0000256" key="1">
    <source>
        <dbReference type="SAM" id="SignalP"/>
    </source>
</evidence>
<evidence type="ECO:0000313" key="3">
    <source>
        <dbReference type="EMBL" id="HGT39928.1"/>
    </source>
</evidence>
<protein>
    <recommendedName>
        <fullName evidence="2">DUF7133 domain-containing protein</fullName>
    </recommendedName>
</protein>
<feature type="signal peptide" evidence="1">
    <location>
        <begin position="1"/>
        <end position="22"/>
    </location>
</feature>
<dbReference type="GO" id="GO:0020037">
    <property type="term" value="F:heme binding"/>
    <property type="evidence" value="ECO:0007669"/>
    <property type="project" value="InterPro"/>
</dbReference>
<feature type="chain" id="PRO_5027679563" description="DUF7133 domain-containing protein" evidence="1">
    <location>
        <begin position="23"/>
        <end position="1372"/>
    </location>
</feature>
<name>A0A7C4QS01_9PLAN</name>
<dbReference type="InterPro" id="IPR055557">
    <property type="entry name" value="DUF7133"/>
</dbReference>
<sequence>MPRAVMSWLLCLLVSQTPAITAQDEDDEARPGLWQQAKLGETTRQRVVSDVFVAPRTAGGEFLWRGTLLLKEEGRYQFHAFVDGSLRVEVGGRTVLTAETPRAQWASGPGVELGFGETPLTVRFFARHGSEGLRLYWSSESFPLEPLPYHVLFHVEDDSAARLAEAGQHQLAAYACRRCHEGAELELSGPSLHHVGTGTSWVALRDRLTRHDAGKQDGRMPVFGLTASDADAVLAYLARYAVSVDLRDPRQVNAKKQELPTGRELIRSVGCLACHAWRGSGQRPLFGGGDLDDVGTRRSRAWLDQWLRDPAVLNPRHRMPVFPLSDAERQQIVAALQEGSSFPLENLPPAITEDRVRRGREVLESARCTACHEIPGPLAPFTPLPGDRAPAWRERGGRFPPGEGCLASAPHPGRYRPAFPGANAQAVAAALRESSHSTDDVPAISLLETKNCLSCHDRNGRRGLSSSTLALLKLEPQWQGQSPTLVPPPLTAVGDKLQNAPLQKAVRGEQTPRMPWLKVRMPRFSHTETETRRLTEELIAHDRIPPEAPATPRYPVHTGDGPVDPRILLAGRELTGGKGFSCVACHALKDYVPKQVALGTRGSDLYRLGERMRPDFFFRWTRSPLRIIPGVEMPSYTRPHATLLDGRLDRQLAAIWDALHDPQFTAPTNPAVVEQLWTLQPGDQPRIIRDVFTLPTPNGPPDTVPRAFAVGFSNGHNVLFDLDRAVVRAWTLGDFARQRTQGKSWYWDLAGVTLAGGARENDFFWKARDARGRAWVFGGAWLRSYSVHGDAVRLEYDLACQSAPDASKGPEPRGTARVVEVWRASNETRSDGGTGWEREIRIHPPADHPPFVMAPPQFSHRFGEPRILAAPPDRPDDFSAITDHGMPFGVVPSTPNPAFGLRLRYLSPLANPAAALPPVSAPAASLESVTVAPGFRGVRLPLPRSIMPTAITWDARRRLAFTSLKGHVYLADDTDADGVEDRLTLFAEGLAAPFGIQPDDDGLLVAHKPEVLFLRDQDGDDRADFAEVAASGWGYTDDYHDWTMGLCRDSQGWCYIGLGSDYAHKNRPADQQKWRGHILRFRRGGELEDVASELRYPVGLTCTDSDQLLCSDQQGVQNCFNELNHIQRGRRYGVPALDDCPAAAPAEAAAVQIPHPWTRSVNGIAFWPKETGHPFSGQIVGAEFNQRALVRFSLQEVAGQMQGAVYPLSKFTESTGPETFLGPVAVAFDAHGRLYVGSLYDSGWLGGLNVGDIVRLTPEVAALPNGIREVRAIPGGFAIEFLREVDPERAAQPLAYKISGYTRIWAGDYATPDTARHTVDVRSAQLSGDGRTVTLAVSGWKAGHVYDIAVGDIAAAPLWPNVAHYTLNRLPP</sequence>
<dbReference type="Gene3D" id="2.120.10.30">
    <property type="entry name" value="TolB, C-terminal domain"/>
    <property type="match status" value="1"/>
</dbReference>
<dbReference type="SUPFAM" id="SSF46626">
    <property type="entry name" value="Cytochrome c"/>
    <property type="match status" value="3"/>
</dbReference>
<accession>A0A7C4QS01</accession>
<dbReference type="PANTHER" id="PTHR33546:SF1">
    <property type="entry name" value="LARGE, MULTIFUNCTIONAL SECRETED PROTEIN"/>
    <property type="match status" value="1"/>
</dbReference>
<dbReference type="InterPro" id="IPR036909">
    <property type="entry name" value="Cyt_c-like_dom_sf"/>
</dbReference>
<gene>
    <name evidence="3" type="ORF">ENS64_11810</name>
</gene>
<dbReference type="InterPro" id="IPR011041">
    <property type="entry name" value="Quinoprot_gluc/sorb_DH_b-prop"/>
</dbReference>
<dbReference type="SUPFAM" id="SSF50952">
    <property type="entry name" value="Soluble quinoprotein glucose dehydrogenase"/>
    <property type="match status" value="1"/>
</dbReference>
<dbReference type="Gene3D" id="1.10.760.10">
    <property type="entry name" value="Cytochrome c-like domain"/>
    <property type="match status" value="3"/>
</dbReference>
<dbReference type="GO" id="GO:0009055">
    <property type="term" value="F:electron transfer activity"/>
    <property type="evidence" value="ECO:0007669"/>
    <property type="project" value="InterPro"/>
</dbReference>
<evidence type="ECO:0000259" key="2">
    <source>
        <dbReference type="Pfam" id="PF23500"/>
    </source>
</evidence>
<feature type="domain" description="DUF7133" evidence="2">
    <location>
        <begin position="965"/>
        <end position="1126"/>
    </location>
</feature>
<dbReference type="InterPro" id="IPR011042">
    <property type="entry name" value="6-blade_b-propeller_TolB-like"/>
</dbReference>
<dbReference type="SUPFAM" id="SSF56988">
    <property type="entry name" value="Anthrax protective antigen"/>
    <property type="match status" value="1"/>
</dbReference>
<dbReference type="SUPFAM" id="SSF48695">
    <property type="entry name" value="Multiheme cytochromes"/>
    <property type="match status" value="1"/>
</dbReference>
<dbReference type="InterPro" id="IPR036280">
    <property type="entry name" value="Multihaem_cyt_sf"/>
</dbReference>
<reference evidence="3" key="1">
    <citation type="journal article" date="2020" name="mSystems">
        <title>Genome- and Community-Level Interaction Insights into Carbon Utilization and Element Cycling Functions of Hydrothermarchaeota in Hydrothermal Sediment.</title>
        <authorList>
            <person name="Zhou Z."/>
            <person name="Liu Y."/>
            <person name="Xu W."/>
            <person name="Pan J."/>
            <person name="Luo Z.H."/>
            <person name="Li M."/>
        </authorList>
    </citation>
    <scope>NUCLEOTIDE SEQUENCE [LARGE SCALE GENOMIC DNA]</scope>
    <source>
        <strain evidence="3">SpSt-508</strain>
    </source>
</reference>